<evidence type="ECO:0000313" key="1">
    <source>
        <dbReference type="EMBL" id="KAI3817687.1"/>
    </source>
</evidence>
<dbReference type="EMBL" id="CM042021">
    <property type="protein sequence ID" value="KAI3817687.1"/>
    <property type="molecule type" value="Genomic_DNA"/>
</dbReference>
<protein>
    <submittedName>
        <fullName evidence="1">Uncharacterized protein</fullName>
    </submittedName>
</protein>
<comment type="caution">
    <text evidence="1">The sequence shown here is derived from an EMBL/GenBank/DDBJ whole genome shotgun (WGS) entry which is preliminary data.</text>
</comment>
<dbReference type="Proteomes" id="UP001056120">
    <property type="component" value="Linkage Group LG04"/>
</dbReference>
<name>A0ACB9JBG3_9ASTR</name>
<organism evidence="1 2">
    <name type="scientific">Smallanthus sonchifolius</name>
    <dbReference type="NCBI Taxonomy" id="185202"/>
    <lineage>
        <taxon>Eukaryota</taxon>
        <taxon>Viridiplantae</taxon>
        <taxon>Streptophyta</taxon>
        <taxon>Embryophyta</taxon>
        <taxon>Tracheophyta</taxon>
        <taxon>Spermatophyta</taxon>
        <taxon>Magnoliopsida</taxon>
        <taxon>eudicotyledons</taxon>
        <taxon>Gunneridae</taxon>
        <taxon>Pentapetalae</taxon>
        <taxon>asterids</taxon>
        <taxon>campanulids</taxon>
        <taxon>Asterales</taxon>
        <taxon>Asteraceae</taxon>
        <taxon>Asteroideae</taxon>
        <taxon>Heliantheae alliance</taxon>
        <taxon>Millerieae</taxon>
        <taxon>Smallanthus</taxon>
    </lineage>
</organism>
<gene>
    <name evidence="1" type="ORF">L1987_11484</name>
</gene>
<reference evidence="2" key="1">
    <citation type="journal article" date="2022" name="Mol. Ecol. Resour.">
        <title>The genomes of chicory, endive, great burdock and yacon provide insights into Asteraceae palaeo-polyploidization history and plant inulin production.</title>
        <authorList>
            <person name="Fan W."/>
            <person name="Wang S."/>
            <person name="Wang H."/>
            <person name="Wang A."/>
            <person name="Jiang F."/>
            <person name="Liu H."/>
            <person name="Zhao H."/>
            <person name="Xu D."/>
            <person name="Zhang Y."/>
        </authorList>
    </citation>
    <scope>NUCLEOTIDE SEQUENCE [LARGE SCALE GENOMIC DNA]</scope>
    <source>
        <strain evidence="2">cv. Yunnan</strain>
    </source>
</reference>
<keyword evidence="2" id="KW-1185">Reference proteome</keyword>
<sequence length="113" mass="12286">MDSEPESAKKACEDPAPVINGRRANCNLASLGARRQRSSSIAPPHQNGPRSGGTGEKLRPSHVRRYYPPTPSAASPYIHHHNHQAAVPYYGYAPAMYFAANDVSYNHVSSSRA</sequence>
<proteinExistence type="predicted"/>
<reference evidence="1 2" key="2">
    <citation type="journal article" date="2022" name="Mol. Ecol. Resour.">
        <title>The genomes of chicory, endive, great burdock and yacon provide insights into Asteraceae paleo-polyploidization history and plant inulin production.</title>
        <authorList>
            <person name="Fan W."/>
            <person name="Wang S."/>
            <person name="Wang H."/>
            <person name="Wang A."/>
            <person name="Jiang F."/>
            <person name="Liu H."/>
            <person name="Zhao H."/>
            <person name="Xu D."/>
            <person name="Zhang Y."/>
        </authorList>
    </citation>
    <scope>NUCLEOTIDE SEQUENCE [LARGE SCALE GENOMIC DNA]</scope>
    <source>
        <strain evidence="2">cv. Yunnan</strain>
        <tissue evidence="1">Leaves</tissue>
    </source>
</reference>
<accession>A0ACB9JBG3</accession>
<evidence type="ECO:0000313" key="2">
    <source>
        <dbReference type="Proteomes" id="UP001056120"/>
    </source>
</evidence>